<name>A0A9P1FFX7_9DINO</name>
<evidence type="ECO:0000313" key="2">
    <source>
        <dbReference type="EMBL" id="CAL1127961.1"/>
    </source>
</evidence>
<keyword evidence="3" id="KW-1185">Reference proteome</keyword>
<evidence type="ECO:0000313" key="3">
    <source>
        <dbReference type="Proteomes" id="UP001152797"/>
    </source>
</evidence>
<proteinExistence type="predicted"/>
<gene>
    <name evidence="1" type="ORF">C1SCF055_LOCUS2976</name>
</gene>
<sequence>MLHLCESDATAARQAVVLLALRCRAAEMAMQAVTALVEEGLLPTVSLVLDRTCAYAKRRRECFSLESAKEGLGLLLQRGWLQEEASRFYTFLRCSEGQVKVPSSQAAPRFSRQPSLPMLRPLWAELAKMKAEAEERHGAARLLALAL</sequence>
<reference evidence="2" key="2">
    <citation type="submission" date="2024-04" db="EMBL/GenBank/DDBJ databases">
        <authorList>
            <person name="Chen Y."/>
            <person name="Shah S."/>
            <person name="Dougan E. K."/>
            <person name="Thang M."/>
            <person name="Chan C."/>
        </authorList>
    </citation>
    <scope>NUCLEOTIDE SEQUENCE [LARGE SCALE GENOMIC DNA]</scope>
</reference>
<dbReference type="EMBL" id="CAMXCT020000144">
    <property type="protein sequence ID" value="CAL1127961.1"/>
    <property type="molecule type" value="Genomic_DNA"/>
</dbReference>
<organism evidence="1">
    <name type="scientific">Cladocopium goreaui</name>
    <dbReference type="NCBI Taxonomy" id="2562237"/>
    <lineage>
        <taxon>Eukaryota</taxon>
        <taxon>Sar</taxon>
        <taxon>Alveolata</taxon>
        <taxon>Dinophyceae</taxon>
        <taxon>Suessiales</taxon>
        <taxon>Symbiodiniaceae</taxon>
        <taxon>Cladocopium</taxon>
    </lineage>
</organism>
<protein>
    <submittedName>
        <fullName evidence="1">Uncharacterized protein</fullName>
    </submittedName>
</protein>
<dbReference type="EMBL" id="CAMXCT010000144">
    <property type="protein sequence ID" value="CAI3974586.1"/>
    <property type="molecule type" value="Genomic_DNA"/>
</dbReference>
<accession>A0A9P1FFX7</accession>
<dbReference type="AlphaFoldDB" id="A0A9P1FFX7"/>
<dbReference type="OrthoDB" id="10439159at2759"/>
<reference evidence="1" key="1">
    <citation type="submission" date="2022-10" db="EMBL/GenBank/DDBJ databases">
        <authorList>
            <person name="Chen Y."/>
            <person name="Dougan E. K."/>
            <person name="Chan C."/>
            <person name="Rhodes N."/>
            <person name="Thang M."/>
        </authorList>
    </citation>
    <scope>NUCLEOTIDE SEQUENCE</scope>
</reference>
<evidence type="ECO:0000313" key="1">
    <source>
        <dbReference type="EMBL" id="CAI3974586.1"/>
    </source>
</evidence>
<dbReference type="EMBL" id="CAMXCT030000144">
    <property type="protein sequence ID" value="CAL4761898.1"/>
    <property type="molecule type" value="Genomic_DNA"/>
</dbReference>
<comment type="caution">
    <text evidence="1">The sequence shown here is derived from an EMBL/GenBank/DDBJ whole genome shotgun (WGS) entry which is preliminary data.</text>
</comment>
<dbReference type="Proteomes" id="UP001152797">
    <property type="component" value="Unassembled WGS sequence"/>
</dbReference>